<evidence type="ECO:0000313" key="6">
    <source>
        <dbReference type="RefSeq" id="XP_027091420.1"/>
    </source>
</evidence>
<keyword evidence="2" id="KW-0804">Transcription</keyword>
<reference evidence="5 6" key="2">
    <citation type="submission" date="2025-04" db="UniProtKB">
        <authorList>
            <consortium name="RefSeq"/>
        </authorList>
    </citation>
    <scope>IDENTIFICATION</scope>
    <source>
        <tissue evidence="5 6">Leaves</tissue>
    </source>
</reference>
<keyword evidence="3" id="KW-0809">Transit peptide</keyword>
<dbReference type="InterPro" id="IPR003690">
    <property type="entry name" value="MTERF"/>
</dbReference>
<dbReference type="InterPro" id="IPR038538">
    <property type="entry name" value="MTERF_sf"/>
</dbReference>
<dbReference type="Proteomes" id="UP001652660">
    <property type="component" value="Chromosome 10e"/>
</dbReference>
<comment type="similarity">
    <text evidence="1">Belongs to the mTERF family.</text>
</comment>
<dbReference type="OrthoDB" id="637682at2759"/>
<dbReference type="Gene3D" id="1.25.70.10">
    <property type="entry name" value="Transcription termination factor 3, mitochondrial"/>
    <property type="match status" value="1"/>
</dbReference>
<dbReference type="AlphaFoldDB" id="A0A6P6UKN1"/>
<protein>
    <submittedName>
        <fullName evidence="5 6">Transcription termination factor MTERF4, chloroplastic-like</fullName>
    </submittedName>
</protein>
<evidence type="ECO:0000313" key="4">
    <source>
        <dbReference type="Proteomes" id="UP001652660"/>
    </source>
</evidence>
<sequence length="392" mass="44511">MFNFVCYCRILAYARNCSIDAVSSLIRAHKQELHFLQTHQPFSSSSIVKTSEKRSTVVSYLINSCGLSPERAISASKYVNFKAPENADSVVAFFKKHHFTDVQISTLIYGRPQILSANPDKTILPKLEFLQSVGFSSFDIPKLVCASPRILHRSLRNRLIPVYNFLKNLLHSSEDVVVAVKQYPEVLQLDIENTVAPNIQILRDIGVGKSHILFCLKCAPRVLGSSPDRFKEIVERVKKMGFNPQRQSFVQGVNVIGRTASSTWKRKVEVYKKCGWTEEEVLVAFRKFPRCMLASESKILGAMDFLVREMGFNPSIFANRPHLISVSLRKTLIPRCSVVQVLLSKGLVDKNFSLQLLLECPENQFLKRFIIPHKEGAPELLNLYQEKLKIPN</sequence>
<dbReference type="Pfam" id="PF02536">
    <property type="entry name" value="mTERF"/>
    <property type="match status" value="1"/>
</dbReference>
<evidence type="ECO:0000256" key="1">
    <source>
        <dbReference type="ARBA" id="ARBA00007692"/>
    </source>
</evidence>
<dbReference type="PANTHER" id="PTHR13068">
    <property type="entry name" value="CGI-12 PROTEIN-RELATED"/>
    <property type="match status" value="1"/>
</dbReference>
<reference evidence="4" key="1">
    <citation type="journal article" date="2025" name="Foods">
        <title>Unveiling the Microbial Signatures of Arabica Coffee Cherries: Insights into Ripeness Specific Diversity, Functional Traits, and Implications for Quality and Safety.</title>
        <authorList>
            <consortium name="RefSeq"/>
            <person name="Tenea G.N."/>
            <person name="Cifuentes V."/>
            <person name="Reyes P."/>
            <person name="Cevallos-Vallejos M."/>
        </authorList>
    </citation>
    <scope>NUCLEOTIDE SEQUENCE [LARGE SCALE GENOMIC DNA]</scope>
</reference>
<gene>
    <name evidence="5 6" type="primary">LOC113712278</name>
</gene>
<keyword evidence="2" id="KW-0805">Transcription regulation</keyword>
<name>A0A6P6UKN1_COFAR</name>
<dbReference type="RefSeq" id="XP_027091420.1">
    <property type="nucleotide sequence ID" value="XM_027235619.1"/>
</dbReference>
<keyword evidence="2" id="KW-0806">Transcription termination</keyword>
<evidence type="ECO:0000313" key="5">
    <source>
        <dbReference type="RefSeq" id="XP_027091419.1"/>
    </source>
</evidence>
<dbReference type="GO" id="GO:0006353">
    <property type="term" value="P:DNA-templated transcription termination"/>
    <property type="evidence" value="ECO:0007669"/>
    <property type="project" value="UniProtKB-KW"/>
</dbReference>
<dbReference type="FunFam" id="1.25.70.10:FF:000001">
    <property type="entry name" value="Mitochondrial transcription termination factor-like"/>
    <property type="match status" value="1"/>
</dbReference>
<keyword evidence="4" id="KW-1185">Reference proteome</keyword>
<proteinExistence type="inferred from homology"/>
<accession>A0A6P6UKN1</accession>
<organism evidence="4 6">
    <name type="scientific">Coffea arabica</name>
    <name type="common">Arabian coffee</name>
    <dbReference type="NCBI Taxonomy" id="13443"/>
    <lineage>
        <taxon>Eukaryota</taxon>
        <taxon>Viridiplantae</taxon>
        <taxon>Streptophyta</taxon>
        <taxon>Embryophyta</taxon>
        <taxon>Tracheophyta</taxon>
        <taxon>Spermatophyta</taxon>
        <taxon>Magnoliopsida</taxon>
        <taxon>eudicotyledons</taxon>
        <taxon>Gunneridae</taxon>
        <taxon>Pentapetalae</taxon>
        <taxon>asterids</taxon>
        <taxon>lamiids</taxon>
        <taxon>Gentianales</taxon>
        <taxon>Rubiaceae</taxon>
        <taxon>Ixoroideae</taxon>
        <taxon>Gardenieae complex</taxon>
        <taxon>Bertiereae - Coffeeae clade</taxon>
        <taxon>Coffeeae</taxon>
        <taxon>Coffea</taxon>
    </lineage>
</organism>
<dbReference type="GO" id="GO:0003676">
    <property type="term" value="F:nucleic acid binding"/>
    <property type="evidence" value="ECO:0007669"/>
    <property type="project" value="InterPro"/>
</dbReference>
<dbReference type="SMART" id="SM00733">
    <property type="entry name" value="Mterf"/>
    <property type="match status" value="7"/>
</dbReference>
<dbReference type="RefSeq" id="XP_027091419.1">
    <property type="nucleotide sequence ID" value="XM_027235618.1"/>
</dbReference>
<dbReference type="GeneID" id="113712278"/>
<dbReference type="PANTHER" id="PTHR13068:SF166">
    <property type="entry name" value="TRANSCRIPTION TERMINATION FACTOR MTERF15, MITOCHONDRIAL-LIKE"/>
    <property type="match status" value="1"/>
</dbReference>
<evidence type="ECO:0000256" key="2">
    <source>
        <dbReference type="ARBA" id="ARBA00022472"/>
    </source>
</evidence>
<evidence type="ECO:0000256" key="3">
    <source>
        <dbReference type="ARBA" id="ARBA00022946"/>
    </source>
</evidence>